<dbReference type="Pfam" id="PF03466">
    <property type="entry name" value="LysR_substrate"/>
    <property type="match status" value="1"/>
</dbReference>
<dbReference type="InterPro" id="IPR036390">
    <property type="entry name" value="WH_DNA-bd_sf"/>
</dbReference>
<dbReference type="Pfam" id="PF00126">
    <property type="entry name" value="HTH_1"/>
    <property type="match status" value="1"/>
</dbReference>
<evidence type="ECO:0000256" key="2">
    <source>
        <dbReference type="ARBA" id="ARBA00023015"/>
    </source>
</evidence>
<dbReference type="Gene3D" id="1.10.10.10">
    <property type="entry name" value="Winged helix-like DNA-binding domain superfamily/Winged helix DNA-binding domain"/>
    <property type="match status" value="1"/>
</dbReference>
<protein>
    <submittedName>
        <fullName evidence="7">LysR family transcriptional regulator</fullName>
    </submittedName>
</protein>
<feature type="domain" description="HTH lysR-type" evidence="6">
    <location>
        <begin position="1"/>
        <end position="58"/>
    </location>
</feature>
<sequence>MEARHLRAFLAVLECGGIAAAAERLGFAQSSVSDQLRGLEQELGVAVLRRTSTGTAPTPAGDRLAPLARQWLELDARLRREVAGARPLLRIGVVESLATEWLPDLLTAFEFGASGGGPVADTALSVGTRFQVAEDLEAGRIDLGFLFDNGIASALAHTTVGQDQVTLVAAPDHPLARDGRPVTRDALMGAEFLVADHGCTSRYLLDQYGRDIGPFTRVGMITGSTATLRRIVANGRGVTMVPHLVVRREIEDGELVELKLAPECSLRLARVGIEARWQSGLGAAEAPLQALLRLARRHCPLPAPAASRATPEATPANAKSTAGRAASTGPNTAAIPTVARPSRATRRAA</sequence>
<dbReference type="InterPro" id="IPR005119">
    <property type="entry name" value="LysR_subst-bd"/>
</dbReference>
<dbReference type="InterPro" id="IPR000847">
    <property type="entry name" value="LysR_HTH_N"/>
</dbReference>
<evidence type="ECO:0000256" key="1">
    <source>
        <dbReference type="ARBA" id="ARBA00009437"/>
    </source>
</evidence>
<evidence type="ECO:0000313" key="8">
    <source>
        <dbReference type="Proteomes" id="UP000675781"/>
    </source>
</evidence>
<evidence type="ECO:0000313" key="7">
    <source>
        <dbReference type="EMBL" id="MBR7834980.1"/>
    </source>
</evidence>
<evidence type="ECO:0000259" key="6">
    <source>
        <dbReference type="PROSITE" id="PS50931"/>
    </source>
</evidence>
<comment type="similarity">
    <text evidence="1">Belongs to the LysR transcriptional regulatory family.</text>
</comment>
<evidence type="ECO:0000256" key="3">
    <source>
        <dbReference type="ARBA" id="ARBA00023125"/>
    </source>
</evidence>
<dbReference type="EMBL" id="JAGSOG010000078">
    <property type="protein sequence ID" value="MBR7834980.1"/>
    <property type="molecule type" value="Genomic_DNA"/>
</dbReference>
<dbReference type="GO" id="GO:0000976">
    <property type="term" value="F:transcription cis-regulatory region binding"/>
    <property type="evidence" value="ECO:0007669"/>
    <property type="project" value="TreeGrafter"/>
</dbReference>
<dbReference type="AlphaFoldDB" id="A0A941EM75"/>
<keyword evidence="2" id="KW-0805">Transcription regulation</keyword>
<reference evidence="7" key="1">
    <citation type="submission" date="2021-04" db="EMBL/GenBank/DDBJ databases">
        <title>Genome based classification of Actinospica acidithermotolerans sp. nov., an actinobacterium isolated from an Indonesian hot spring.</title>
        <authorList>
            <person name="Kusuma A.B."/>
            <person name="Putra K.E."/>
            <person name="Nafisah S."/>
            <person name="Loh J."/>
            <person name="Nouioui I."/>
            <person name="Goodfellow M."/>
        </authorList>
    </citation>
    <scope>NUCLEOTIDE SEQUENCE</scope>
    <source>
        <strain evidence="7">CSCA 57</strain>
    </source>
</reference>
<gene>
    <name evidence="7" type="ORF">KDL01_17025</name>
</gene>
<comment type="caution">
    <text evidence="7">The sequence shown here is derived from an EMBL/GenBank/DDBJ whole genome shotgun (WGS) entry which is preliminary data.</text>
</comment>
<accession>A0A941EM75</accession>
<dbReference type="CDD" id="cd05466">
    <property type="entry name" value="PBP2_LTTR_substrate"/>
    <property type="match status" value="1"/>
</dbReference>
<dbReference type="Proteomes" id="UP000675781">
    <property type="component" value="Unassembled WGS sequence"/>
</dbReference>
<evidence type="ECO:0000256" key="4">
    <source>
        <dbReference type="ARBA" id="ARBA00023163"/>
    </source>
</evidence>
<keyword evidence="4" id="KW-0804">Transcription</keyword>
<dbReference type="InterPro" id="IPR036388">
    <property type="entry name" value="WH-like_DNA-bd_sf"/>
</dbReference>
<dbReference type="Gene3D" id="3.40.190.10">
    <property type="entry name" value="Periplasmic binding protein-like II"/>
    <property type="match status" value="2"/>
</dbReference>
<keyword evidence="8" id="KW-1185">Reference proteome</keyword>
<dbReference type="GO" id="GO:0003700">
    <property type="term" value="F:DNA-binding transcription factor activity"/>
    <property type="evidence" value="ECO:0007669"/>
    <property type="project" value="InterPro"/>
</dbReference>
<name>A0A941EM75_9ACTN</name>
<evidence type="ECO:0000256" key="5">
    <source>
        <dbReference type="SAM" id="MobiDB-lite"/>
    </source>
</evidence>
<organism evidence="7 8">
    <name type="scientific">Actinospica durhamensis</name>
    <dbReference type="NCBI Taxonomy" id="1508375"/>
    <lineage>
        <taxon>Bacteria</taxon>
        <taxon>Bacillati</taxon>
        <taxon>Actinomycetota</taxon>
        <taxon>Actinomycetes</taxon>
        <taxon>Catenulisporales</taxon>
        <taxon>Actinospicaceae</taxon>
        <taxon>Actinospica</taxon>
    </lineage>
</organism>
<dbReference type="RefSeq" id="WP_212529495.1">
    <property type="nucleotide sequence ID" value="NZ_JAGSOG010000078.1"/>
</dbReference>
<dbReference type="PRINTS" id="PR00039">
    <property type="entry name" value="HTHLYSR"/>
</dbReference>
<feature type="region of interest" description="Disordered" evidence="5">
    <location>
        <begin position="303"/>
        <end position="349"/>
    </location>
</feature>
<dbReference type="PANTHER" id="PTHR30126">
    <property type="entry name" value="HTH-TYPE TRANSCRIPTIONAL REGULATOR"/>
    <property type="match status" value="1"/>
</dbReference>
<dbReference type="SUPFAM" id="SSF53850">
    <property type="entry name" value="Periplasmic binding protein-like II"/>
    <property type="match status" value="1"/>
</dbReference>
<dbReference type="PANTHER" id="PTHR30126:SF40">
    <property type="entry name" value="HTH-TYPE TRANSCRIPTIONAL REGULATOR GLTR"/>
    <property type="match status" value="1"/>
</dbReference>
<dbReference type="PROSITE" id="PS50931">
    <property type="entry name" value="HTH_LYSR"/>
    <property type="match status" value="1"/>
</dbReference>
<keyword evidence="3" id="KW-0238">DNA-binding</keyword>
<proteinExistence type="inferred from homology"/>
<dbReference type="SUPFAM" id="SSF46785">
    <property type="entry name" value="Winged helix' DNA-binding domain"/>
    <property type="match status" value="1"/>
</dbReference>